<dbReference type="GO" id="GO:0046872">
    <property type="term" value="F:metal ion binding"/>
    <property type="evidence" value="ECO:0007669"/>
    <property type="project" value="UniProtKB-KW"/>
</dbReference>
<dbReference type="CDD" id="cd08342">
    <property type="entry name" value="HPPD_N_like"/>
    <property type="match status" value="1"/>
</dbReference>
<keyword evidence="8" id="KW-1185">Reference proteome</keyword>
<dbReference type="SUPFAM" id="SSF54593">
    <property type="entry name" value="Glyoxalase/Bleomycin resistance protein/Dihydroxybiphenyl dioxygenase"/>
    <property type="match status" value="1"/>
</dbReference>
<dbReference type="Gene3D" id="3.10.180.10">
    <property type="entry name" value="2,3-Dihydroxybiphenyl 1,2-Dioxygenase, domain 1"/>
    <property type="match status" value="2"/>
</dbReference>
<keyword evidence="4 5" id="KW-0408">Iron</keyword>
<dbReference type="InterPro" id="IPR037523">
    <property type="entry name" value="VOC_core"/>
</dbReference>
<keyword evidence="7" id="KW-0670">Pyruvate</keyword>
<dbReference type="EMBL" id="QLYX01000002">
    <property type="protein sequence ID" value="RAY16326.1"/>
    <property type="molecule type" value="Genomic_DNA"/>
</dbReference>
<dbReference type="CDD" id="cd07250">
    <property type="entry name" value="HPPD_C_like"/>
    <property type="match status" value="1"/>
</dbReference>
<dbReference type="InterPro" id="IPR005956">
    <property type="entry name" value="4OHPhenylPyrv_dOase"/>
</dbReference>
<feature type="binding site" evidence="5">
    <location>
        <position position="171"/>
    </location>
    <ligand>
        <name>Fe cation</name>
        <dbReference type="ChEBI" id="CHEBI:24875"/>
    </ligand>
</feature>
<evidence type="ECO:0000259" key="6">
    <source>
        <dbReference type="PROSITE" id="PS51819"/>
    </source>
</evidence>
<keyword evidence="7" id="KW-0223">Dioxygenase</keyword>
<dbReference type="GO" id="GO:0003868">
    <property type="term" value="F:4-hydroxyphenylpyruvate dioxygenase activity"/>
    <property type="evidence" value="ECO:0007669"/>
    <property type="project" value="UniProtKB-EC"/>
</dbReference>
<comment type="caution">
    <text evidence="7">The sequence shown here is derived from an EMBL/GenBank/DDBJ whole genome shotgun (WGS) entry which is preliminary data.</text>
</comment>
<feature type="domain" description="VOC" evidence="6">
    <location>
        <begin position="9"/>
        <end position="136"/>
    </location>
</feature>
<dbReference type="Pfam" id="PF00903">
    <property type="entry name" value="Glyoxalase"/>
    <property type="match status" value="1"/>
</dbReference>
<dbReference type="Proteomes" id="UP000251891">
    <property type="component" value="Unassembled WGS sequence"/>
</dbReference>
<evidence type="ECO:0000256" key="2">
    <source>
        <dbReference type="ARBA" id="ARBA00022723"/>
    </source>
</evidence>
<evidence type="ECO:0000313" key="8">
    <source>
        <dbReference type="Proteomes" id="UP000251891"/>
    </source>
</evidence>
<dbReference type="InterPro" id="IPR041735">
    <property type="entry name" value="4OHPhenylPyrv_dOase_C"/>
</dbReference>
<evidence type="ECO:0000256" key="5">
    <source>
        <dbReference type="PIRSR" id="PIRSR009283-1"/>
    </source>
</evidence>
<dbReference type="PANTHER" id="PTHR11959:SF1">
    <property type="entry name" value="4-HYDROXYPHENYLPYRUVATE DIOXYGENASE"/>
    <property type="match status" value="1"/>
</dbReference>
<proteinExistence type="inferred from homology"/>
<dbReference type="PIRSF" id="PIRSF009283">
    <property type="entry name" value="HPP_dOase"/>
    <property type="match status" value="1"/>
</dbReference>
<evidence type="ECO:0000256" key="3">
    <source>
        <dbReference type="ARBA" id="ARBA00022737"/>
    </source>
</evidence>
<dbReference type="InterPro" id="IPR041736">
    <property type="entry name" value="4OHPhenylPyrv_dOase_N"/>
</dbReference>
<keyword evidence="3" id="KW-0677">Repeat</keyword>
<comment type="similarity">
    <text evidence="1">Belongs to the 4HPPD family.</text>
</comment>
<name>A0A365HBM2_9ACTN</name>
<sequence>MNATTGPLLVSHVELYTADADAAAAVFADGYGFQIHATAERHGPGGASRSLALRQGGIVLVVTEALDGTHPAAGFVGRHGDGVADIALRTPDTRAAFTAAVARSATALAGPEERDGWVTAVLAAGFDDVRHTLVQRPAGHEDAALPLPGFEPVAEPAPASTGTPGLTVLDHVAVSVPMGELAESTGYYERIFGFASVYEELMVQGTEAMDSKAVRSPAGDLTFTVLAPSPDHDAGHIGDFLERHGGGGVHHLAFATDDIVQAVARLDDRGVDFLHTPDTYYELLEKRLEPGRHTLAELRGSRILADEDHAGQLFQIFTRTVHPRRTLFYEIIERSGADTFGGGNVRALYEAVQADKPDHEVVGETVR</sequence>
<dbReference type="InterPro" id="IPR029068">
    <property type="entry name" value="Glyas_Bleomycin-R_OHBP_Dase"/>
</dbReference>
<dbReference type="PANTHER" id="PTHR11959">
    <property type="entry name" value="4-HYDROXYPHENYLPYRUVATE DIOXYGENASE"/>
    <property type="match status" value="1"/>
</dbReference>
<evidence type="ECO:0000256" key="1">
    <source>
        <dbReference type="ARBA" id="ARBA00005877"/>
    </source>
</evidence>
<keyword evidence="7" id="KW-0560">Oxidoreductase</keyword>
<gene>
    <name evidence="7" type="primary">hppD</name>
    <name evidence="7" type="ORF">DPM19_05435</name>
</gene>
<accession>A0A365HBM2</accession>
<keyword evidence="2 5" id="KW-0479">Metal-binding</keyword>
<dbReference type="OrthoDB" id="9780241at2"/>
<protein>
    <submittedName>
        <fullName evidence="7">4-hydroxyphenylpyruvate dioxygenase</fullName>
        <ecNumber evidence="7">1.13.11.27</ecNumber>
    </submittedName>
</protein>
<comment type="cofactor">
    <cofactor evidence="5">
        <name>Fe cation</name>
        <dbReference type="ChEBI" id="CHEBI:24875"/>
    </cofactor>
    <text evidence="5">Binds 1 Fe cation per subunit.</text>
</comment>
<dbReference type="AlphaFoldDB" id="A0A365HBM2"/>
<feature type="binding site" evidence="5">
    <location>
        <position position="251"/>
    </location>
    <ligand>
        <name>Fe cation</name>
        <dbReference type="ChEBI" id="CHEBI:24875"/>
    </ligand>
</feature>
<dbReference type="GO" id="GO:0006572">
    <property type="term" value="P:L-tyrosine catabolic process"/>
    <property type="evidence" value="ECO:0007669"/>
    <property type="project" value="TreeGrafter"/>
</dbReference>
<reference evidence="7 8" key="1">
    <citation type="submission" date="2018-06" db="EMBL/GenBank/DDBJ databases">
        <title>Actinomadura craniellae sp. nov. isolated from marine sponge Craniella sp.</title>
        <authorList>
            <person name="Li L."/>
            <person name="Xu Q.H."/>
            <person name="Lin H.W."/>
            <person name="Lu Y.H."/>
        </authorList>
    </citation>
    <scope>NUCLEOTIDE SEQUENCE [LARGE SCALE GENOMIC DNA]</scope>
    <source>
        <strain evidence="7 8">LHW63021</strain>
    </source>
</reference>
<feature type="binding site" evidence="5">
    <location>
        <position position="330"/>
    </location>
    <ligand>
        <name>Fe cation</name>
        <dbReference type="ChEBI" id="CHEBI:24875"/>
    </ligand>
</feature>
<dbReference type="InterPro" id="IPR004360">
    <property type="entry name" value="Glyas_Fos-R_dOase_dom"/>
</dbReference>
<evidence type="ECO:0000313" key="7">
    <source>
        <dbReference type="EMBL" id="RAY16326.1"/>
    </source>
</evidence>
<dbReference type="PROSITE" id="PS51819">
    <property type="entry name" value="VOC"/>
    <property type="match status" value="2"/>
</dbReference>
<dbReference type="EC" id="1.13.11.27" evidence="7"/>
<dbReference type="NCBIfam" id="TIGR01263">
    <property type="entry name" value="4HPPD"/>
    <property type="match status" value="1"/>
</dbReference>
<feature type="domain" description="VOC" evidence="6">
    <location>
        <begin position="168"/>
        <end position="319"/>
    </location>
</feature>
<organism evidence="7 8">
    <name type="scientific">Actinomadura craniellae</name>
    <dbReference type="NCBI Taxonomy" id="2231787"/>
    <lineage>
        <taxon>Bacteria</taxon>
        <taxon>Bacillati</taxon>
        <taxon>Actinomycetota</taxon>
        <taxon>Actinomycetes</taxon>
        <taxon>Streptosporangiales</taxon>
        <taxon>Thermomonosporaceae</taxon>
        <taxon>Actinomadura</taxon>
    </lineage>
</organism>
<evidence type="ECO:0000256" key="4">
    <source>
        <dbReference type="ARBA" id="ARBA00023004"/>
    </source>
</evidence>